<dbReference type="InterPro" id="IPR013120">
    <property type="entry name" value="FAR_NAD-bd"/>
</dbReference>
<proteinExistence type="inferred from homology"/>
<comment type="catalytic activity">
    <reaction evidence="1">
        <text>a long-chain fatty acyl-CoA + 2 NADPH + 2 H(+) = a long-chain primary fatty alcohol + 2 NADP(+) + CoA</text>
        <dbReference type="Rhea" id="RHEA:52716"/>
        <dbReference type="ChEBI" id="CHEBI:15378"/>
        <dbReference type="ChEBI" id="CHEBI:57287"/>
        <dbReference type="ChEBI" id="CHEBI:57783"/>
        <dbReference type="ChEBI" id="CHEBI:58349"/>
        <dbReference type="ChEBI" id="CHEBI:77396"/>
        <dbReference type="ChEBI" id="CHEBI:83139"/>
        <dbReference type="EC" id="1.2.1.84"/>
    </reaction>
</comment>
<dbReference type="EC" id="1.2.1.84" evidence="1"/>
<keyword evidence="4" id="KW-1185">Reference proteome</keyword>
<keyword evidence="1" id="KW-0444">Lipid biosynthesis</keyword>
<dbReference type="InterPro" id="IPR026055">
    <property type="entry name" value="FAR"/>
</dbReference>
<evidence type="ECO:0000256" key="1">
    <source>
        <dbReference type="RuleBase" id="RU363097"/>
    </source>
</evidence>
<keyword evidence="1" id="KW-0443">Lipid metabolism</keyword>
<name>A0AAW2DBR7_9ROSI</name>
<comment type="similarity">
    <text evidence="1">Belongs to the fatty acyl-CoA reductase family.</text>
</comment>
<dbReference type="AlphaFoldDB" id="A0AAW2DBR7"/>
<accession>A0AAW2DBR7</accession>
<dbReference type="GO" id="GO:0080019">
    <property type="term" value="F:alcohol-forming very long-chain fatty acyl-CoA reductase activity"/>
    <property type="evidence" value="ECO:0007669"/>
    <property type="project" value="InterPro"/>
</dbReference>
<dbReference type="GO" id="GO:0035336">
    <property type="term" value="P:long-chain fatty-acyl-CoA metabolic process"/>
    <property type="evidence" value="ECO:0007669"/>
    <property type="project" value="TreeGrafter"/>
</dbReference>
<dbReference type="CDD" id="cd05236">
    <property type="entry name" value="FAR-N_SDR_e"/>
    <property type="match status" value="1"/>
</dbReference>
<feature type="domain" description="Thioester reductase (TE)" evidence="2">
    <location>
        <begin position="163"/>
        <end position="450"/>
    </location>
</feature>
<evidence type="ECO:0000259" key="2">
    <source>
        <dbReference type="Pfam" id="PF07993"/>
    </source>
</evidence>
<comment type="function">
    <text evidence="1">Catalyzes the reduction of fatty acyl-CoA to fatty alcohols.</text>
</comment>
<dbReference type="SUPFAM" id="SSF51735">
    <property type="entry name" value="NAD(P)-binding Rossmann-fold domains"/>
    <property type="match status" value="1"/>
</dbReference>
<evidence type="ECO:0000313" key="4">
    <source>
        <dbReference type="Proteomes" id="UP001459277"/>
    </source>
</evidence>
<organism evidence="3 4">
    <name type="scientific">Lithocarpus litseifolius</name>
    <dbReference type="NCBI Taxonomy" id="425828"/>
    <lineage>
        <taxon>Eukaryota</taxon>
        <taxon>Viridiplantae</taxon>
        <taxon>Streptophyta</taxon>
        <taxon>Embryophyta</taxon>
        <taxon>Tracheophyta</taxon>
        <taxon>Spermatophyta</taxon>
        <taxon>Magnoliopsida</taxon>
        <taxon>eudicotyledons</taxon>
        <taxon>Gunneridae</taxon>
        <taxon>Pentapetalae</taxon>
        <taxon>rosids</taxon>
        <taxon>fabids</taxon>
        <taxon>Fagales</taxon>
        <taxon>Fagaceae</taxon>
        <taxon>Lithocarpus</taxon>
    </lineage>
</organism>
<dbReference type="GO" id="GO:0010345">
    <property type="term" value="P:suberin biosynthetic process"/>
    <property type="evidence" value="ECO:0007669"/>
    <property type="project" value="TreeGrafter"/>
</dbReference>
<dbReference type="PANTHER" id="PTHR11011">
    <property type="entry name" value="MALE STERILITY PROTEIN 2-RELATED"/>
    <property type="match status" value="1"/>
</dbReference>
<dbReference type="InterPro" id="IPR036291">
    <property type="entry name" value="NAD(P)-bd_dom_sf"/>
</dbReference>
<protein>
    <recommendedName>
        <fullName evidence="1">Fatty acyl-CoA reductase</fullName>
        <ecNumber evidence="1">1.2.1.84</ecNumber>
    </recommendedName>
</protein>
<keyword evidence="1" id="KW-0521">NADP</keyword>
<evidence type="ECO:0000313" key="3">
    <source>
        <dbReference type="EMBL" id="KAL0006586.1"/>
    </source>
</evidence>
<reference evidence="3 4" key="1">
    <citation type="submission" date="2024-01" db="EMBL/GenBank/DDBJ databases">
        <title>A telomere-to-telomere, gap-free genome of sweet tea (Lithocarpus litseifolius).</title>
        <authorList>
            <person name="Zhou J."/>
        </authorList>
    </citation>
    <scope>NUCLEOTIDE SEQUENCE [LARGE SCALE GENOMIC DNA]</scope>
    <source>
        <strain evidence="3">Zhou-2022a</strain>
        <tissue evidence="3">Leaf</tissue>
    </source>
</reference>
<dbReference type="GO" id="GO:0102965">
    <property type="term" value="F:alcohol-forming long-chain fatty acyl-CoA reductase activity"/>
    <property type="evidence" value="ECO:0007669"/>
    <property type="project" value="UniProtKB-EC"/>
</dbReference>
<dbReference type="EMBL" id="JAZDWU010000003">
    <property type="protein sequence ID" value="KAL0006586.1"/>
    <property type="molecule type" value="Genomic_DNA"/>
</dbReference>
<sequence length="574" mass="63579">MSIFQSFMSTASVPYYRSYTRSLTSTHAIPVLTTTNNYHCCYDHYYSTRISAGTFNVVCCTTPVLATKNNHHCYYNCYSTKTSWRTNKIVSCQNKENAEGGHSSLSSALTLSHKNPQDVITSTDRVVDNGIKTTPTTTAIMPLLKPSDGIGIVSYLRGKNYLITGATGFLGKAFIEKILRTMDVGKIFLLIKAKDKEAAIHRLKTEILDSEIFKCLEQMHGDSFKAFMMTKLVPVAGNVCEPNLGMDPDTTNEISKDVDVIINSAGNTNFDERYDVALDINTRGPSRLLGFAKKCKKLGIFLHVSTAYVNGERQGLIMEKPFHVGQTIVGESVTSETPPVSIPVLDIVAEIELASNLKFCAHENEVTQKLKELGLERAKLFGWENTYVFTKAMGEMLINSMRGDIPIVIIRPTIIENPVIISYGKGQLSGFAVDPKAIVDVVPLDMVVNAFIAAIAKHGIAAKPGLNVYSIGSSTVNPIAFKDVFKFCCDHFTSFPLMDSQGKNIRVTEFKFFSSMDKFSSYISDEIAQGIGLMDAKISDSNLKSKLEMKCKNRAELIVHMAKLYKPYAFFRAR</sequence>
<dbReference type="Gene3D" id="3.40.50.720">
    <property type="entry name" value="NAD(P)-binding Rossmann-like Domain"/>
    <property type="match status" value="1"/>
</dbReference>
<keyword evidence="1" id="KW-0560">Oxidoreductase</keyword>
<dbReference type="Pfam" id="PF07993">
    <property type="entry name" value="NAD_binding_4"/>
    <property type="match status" value="1"/>
</dbReference>
<dbReference type="PANTHER" id="PTHR11011:SF45">
    <property type="entry name" value="FATTY ACYL-COA REDUCTASE CG8306-RELATED"/>
    <property type="match status" value="1"/>
</dbReference>
<comment type="caution">
    <text evidence="3">The sequence shown here is derived from an EMBL/GenBank/DDBJ whole genome shotgun (WGS) entry which is preliminary data.</text>
</comment>
<dbReference type="Proteomes" id="UP001459277">
    <property type="component" value="Unassembled WGS sequence"/>
</dbReference>
<gene>
    <name evidence="3" type="ORF">SO802_008088</name>
</gene>